<dbReference type="PANTHER" id="PTHR32305:SF15">
    <property type="entry name" value="PROTEIN RHSA-RELATED"/>
    <property type="match status" value="1"/>
</dbReference>
<dbReference type="InterPro" id="IPR022385">
    <property type="entry name" value="Rhs_assc_core"/>
</dbReference>
<organism evidence="2 3">
    <name type="scientific">Flavobacterium lipolyticum</name>
    <dbReference type="NCBI Taxonomy" id="2893754"/>
    <lineage>
        <taxon>Bacteria</taxon>
        <taxon>Pseudomonadati</taxon>
        <taxon>Bacteroidota</taxon>
        <taxon>Flavobacteriia</taxon>
        <taxon>Flavobacteriales</taxon>
        <taxon>Flavobacteriaceae</taxon>
        <taxon>Flavobacterium</taxon>
    </lineage>
</organism>
<dbReference type="Proteomes" id="UP001430700">
    <property type="component" value="Unassembled WGS sequence"/>
</dbReference>
<feature type="region of interest" description="Disordered" evidence="1">
    <location>
        <begin position="260"/>
        <end position="283"/>
    </location>
</feature>
<sequence>MTIKNHKIVLKDTSPGEMARFRHSFLNIWRQQIEDDKNTAKIEKFASKYTNKTTRLGQITIKNDLYDAQYINNTNKFDSIYVENQNNSEDPKLGDYFDLNETYTGSDNLNNKYKFNGMELQDELGLNIYDYGARNYAPALGRWMNIDPLTETSRRFSPYVYTNNNPVYFIDTNGMSAEGSGDPTYLLQSVNYDKKTGNYAIKENVTVSNSNSSSMVNEFGGTTEVTNTTTTSANFTTVVNSKGEIVSKSNSIYTTKTTTERNPSNILDTGKVTDSKTKKTSDKSLTGPLAKAFEGSVDGMKDLVVPLKSDLQNFRETTKDIPGAGDGTTGGFGRLGEALIDYVRGTATSYSSAMTKSKRSKLEDRDFNNAGYVIYSKTLKQVGTTLNKK</sequence>
<dbReference type="Gene3D" id="2.180.10.10">
    <property type="entry name" value="RHS repeat-associated core"/>
    <property type="match status" value="1"/>
</dbReference>
<reference evidence="2" key="1">
    <citation type="submission" date="2021-11" db="EMBL/GenBank/DDBJ databases">
        <title>Description of novel Flavobacterium species.</title>
        <authorList>
            <person name="Saticioglu I.B."/>
            <person name="Ay H."/>
            <person name="Altun S."/>
            <person name="Duman M."/>
        </authorList>
    </citation>
    <scope>NUCLEOTIDE SEQUENCE</scope>
    <source>
        <strain evidence="2">F-126</strain>
    </source>
</reference>
<dbReference type="EMBL" id="JAJJMN010000001">
    <property type="protein sequence ID" value="MCC9017928.1"/>
    <property type="molecule type" value="Genomic_DNA"/>
</dbReference>
<proteinExistence type="predicted"/>
<evidence type="ECO:0000313" key="3">
    <source>
        <dbReference type="Proteomes" id="UP001430700"/>
    </source>
</evidence>
<accession>A0ABS8LZC9</accession>
<dbReference type="PANTHER" id="PTHR32305">
    <property type="match status" value="1"/>
</dbReference>
<dbReference type="NCBIfam" id="TIGR03696">
    <property type="entry name" value="Rhs_assc_core"/>
    <property type="match status" value="1"/>
</dbReference>
<dbReference type="InterPro" id="IPR050708">
    <property type="entry name" value="T6SS_VgrG/RHS"/>
</dbReference>
<evidence type="ECO:0000313" key="2">
    <source>
        <dbReference type="EMBL" id="MCC9017928.1"/>
    </source>
</evidence>
<evidence type="ECO:0000256" key="1">
    <source>
        <dbReference type="SAM" id="MobiDB-lite"/>
    </source>
</evidence>
<name>A0ABS8LZC9_9FLAO</name>
<protein>
    <submittedName>
        <fullName evidence="2">RHS repeat-associated core domain-containing protein</fullName>
    </submittedName>
</protein>
<dbReference type="RefSeq" id="WP_229999357.1">
    <property type="nucleotide sequence ID" value="NZ_JAJJMN010000001.1"/>
</dbReference>
<feature type="compositionally biased region" description="Basic and acidic residues" evidence="1">
    <location>
        <begin position="271"/>
        <end position="282"/>
    </location>
</feature>
<keyword evidence="3" id="KW-1185">Reference proteome</keyword>
<comment type="caution">
    <text evidence="2">The sequence shown here is derived from an EMBL/GenBank/DDBJ whole genome shotgun (WGS) entry which is preliminary data.</text>
</comment>
<gene>
    <name evidence="2" type="ORF">LNQ34_09105</name>
</gene>